<organism evidence="9 10">
    <name type="scientific">Neolecta irregularis (strain DAH-3)</name>
    <dbReference type="NCBI Taxonomy" id="1198029"/>
    <lineage>
        <taxon>Eukaryota</taxon>
        <taxon>Fungi</taxon>
        <taxon>Dikarya</taxon>
        <taxon>Ascomycota</taxon>
        <taxon>Taphrinomycotina</taxon>
        <taxon>Neolectales</taxon>
        <taxon>Neolectaceae</taxon>
        <taxon>Neolecta</taxon>
    </lineage>
</organism>
<evidence type="ECO:0000256" key="1">
    <source>
        <dbReference type="ARBA" id="ARBA00004325"/>
    </source>
</evidence>
<accession>A0A1U7LNX3</accession>
<gene>
    <name evidence="9" type="ORF">NEOLI_002781</name>
</gene>
<dbReference type="EMBL" id="LXFE01000853">
    <property type="protein sequence ID" value="OLL24355.1"/>
    <property type="molecule type" value="Genomic_DNA"/>
</dbReference>
<evidence type="ECO:0000256" key="2">
    <source>
        <dbReference type="ARBA" id="ARBA00022692"/>
    </source>
</evidence>
<dbReference type="AlphaFoldDB" id="A0A1U7LNX3"/>
<dbReference type="GO" id="GO:0097250">
    <property type="term" value="P:mitochondrial respirasome assembly"/>
    <property type="evidence" value="ECO:0007669"/>
    <property type="project" value="EnsemblFungi"/>
</dbReference>
<feature type="compositionally biased region" description="Basic and acidic residues" evidence="6">
    <location>
        <begin position="91"/>
        <end position="130"/>
    </location>
</feature>
<sequence>MSSQFSSAPDPEKPLSGWSKIVYESKRQPLVPLGCLITCGALIGAAIAGRKGNKLMMNYMFRLRVAAQGATVVALIGGSLYYSKKGSSSQRQDDDSDQRRVRQQEWLKKLDEMDQKEKRREAALEKLETA</sequence>
<feature type="transmembrane region" description="Helical" evidence="7">
    <location>
        <begin position="30"/>
        <end position="49"/>
    </location>
</feature>
<dbReference type="Gene3D" id="6.10.140.1320">
    <property type="match status" value="1"/>
</dbReference>
<comment type="caution">
    <text evidence="9">The sequence shown here is derived from an EMBL/GenBank/DDBJ whole genome shotgun (WGS) entry which is preliminary data.</text>
</comment>
<keyword evidence="10" id="KW-1185">Reference proteome</keyword>
<dbReference type="GO" id="GO:0010155">
    <property type="term" value="P:regulation of proton transport"/>
    <property type="evidence" value="ECO:0007669"/>
    <property type="project" value="EnsemblFungi"/>
</dbReference>
<evidence type="ECO:0000256" key="3">
    <source>
        <dbReference type="ARBA" id="ARBA00022989"/>
    </source>
</evidence>
<protein>
    <submittedName>
        <fullName evidence="9">Respiratory supercomplex factor 1, mitochondrial</fullName>
    </submittedName>
</protein>
<dbReference type="OrthoDB" id="6604018at2759"/>
<dbReference type="PROSITE" id="PS51503">
    <property type="entry name" value="HIG1"/>
    <property type="match status" value="1"/>
</dbReference>
<evidence type="ECO:0000256" key="6">
    <source>
        <dbReference type="SAM" id="MobiDB-lite"/>
    </source>
</evidence>
<keyword evidence="5 7" id="KW-0472">Membrane</keyword>
<keyword evidence="3 7" id="KW-1133">Transmembrane helix</keyword>
<feature type="region of interest" description="Disordered" evidence="6">
    <location>
        <begin position="83"/>
        <end position="130"/>
    </location>
</feature>
<evidence type="ECO:0000313" key="9">
    <source>
        <dbReference type="EMBL" id="OLL24355.1"/>
    </source>
</evidence>
<keyword evidence="4" id="KW-0496">Mitochondrion</keyword>
<dbReference type="STRING" id="1198029.A0A1U7LNX3"/>
<name>A0A1U7LNX3_NEOID</name>
<keyword evidence="2 7" id="KW-0812">Transmembrane</keyword>
<dbReference type="OMA" id="YYRTERT"/>
<feature type="transmembrane region" description="Helical" evidence="7">
    <location>
        <begin position="61"/>
        <end position="82"/>
    </location>
</feature>
<dbReference type="GO" id="GO:0005743">
    <property type="term" value="C:mitochondrial inner membrane"/>
    <property type="evidence" value="ECO:0007669"/>
    <property type="project" value="EnsemblFungi"/>
</dbReference>
<reference evidence="9 10" key="1">
    <citation type="submission" date="2016-04" db="EMBL/GenBank/DDBJ databases">
        <title>Evolutionary innovation and constraint leading to complex multicellularity in the Ascomycota.</title>
        <authorList>
            <person name="Cisse O."/>
            <person name="Nguyen A."/>
            <person name="Hewitt D.A."/>
            <person name="Jedd G."/>
            <person name="Stajich J.E."/>
        </authorList>
    </citation>
    <scope>NUCLEOTIDE SEQUENCE [LARGE SCALE GENOMIC DNA]</scope>
    <source>
        <strain evidence="9 10">DAH-3</strain>
    </source>
</reference>
<dbReference type="Pfam" id="PF04588">
    <property type="entry name" value="HIG_1_N"/>
    <property type="match status" value="1"/>
</dbReference>
<evidence type="ECO:0000256" key="5">
    <source>
        <dbReference type="ARBA" id="ARBA00023136"/>
    </source>
</evidence>
<dbReference type="Proteomes" id="UP000186594">
    <property type="component" value="Unassembled WGS sequence"/>
</dbReference>
<dbReference type="PANTHER" id="PTHR12297:SF3">
    <property type="entry name" value="HIG1 DOMAIN FAMILY MEMBER 1A"/>
    <property type="match status" value="1"/>
</dbReference>
<dbReference type="PANTHER" id="PTHR12297">
    <property type="entry name" value="HYPOXIA-INDUCBILE GENE 1 HIG1 -RELATED"/>
    <property type="match status" value="1"/>
</dbReference>
<evidence type="ECO:0000256" key="4">
    <source>
        <dbReference type="ARBA" id="ARBA00023128"/>
    </source>
</evidence>
<proteinExistence type="predicted"/>
<evidence type="ECO:0000259" key="8">
    <source>
        <dbReference type="PROSITE" id="PS51503"/>
    </source>
</evidence>
<feature type="domain" description="HIG1" evidence="8">
    <location>
        <begin position="2"/>
        <end position="93"/>
    </location>
</feature>
<dbReference type="InterPro" id="IPR007667">
    <property type="entry name" value="Hypoxia_induced_domain"/>
</dbReference>
<dbReference type="InterPro" id="IPR050355">
    <property type="entry name" value="RCF1"/>
</dbReference>
<evidence type="ECO:0000313" key="10">
    <source>
        <dbReference type="Proteomes" id="UP000186594"/>
    </source>
</evidence>
<dbReference type="GO" id="GO:0033617">
    <property type="term" value="P:mitochondrial respiratory chain complex IV assembly"/>
    <property type="evidence" value="ECO:0007669"/>
    <property type="project" value="EnsemblFungi"/>
</dbReference>
<dbReference type="GO" id="GO:0098803">
    <property type="term" value="C:respiratory chain complex"/>
    <property type="evidence" value="ECO:0007669"/>
    <property type="project" value="EnsemblFungi"/>
</dbReference>
<evidence type="ECO:0000256" key="7">
    <source>
        <dbReference type="SAM" id="Phobius"/>
    </source>
</evidence>
<comment type="subcellular location">
    <subcellularLocation>
        <location evidence="1">Mitochondrion membrane</location>
    </subcellularLocation>
</comment>